<dbReference type="PATRIC" id="fig|1242968.3.peg.1595"/>
<accession>U2GN57</accession>
<comment type="caution">
    <text evidence="1">The sequence shown here is derived from an EMBL/GenBank/DDBJ whole genome shotgun (WGS) entry which is preliminary data.</text>
</comment>
<sequence length="162" mass="18259">MPPFVSFLILSDIPWSLFSTPILSEISSTASSFSVFMVWLVALMLPKASFKICIESTAFFSLSSSNSSTVSIASATFCWIVVSTPSLISRSKTCDIKNTKQAIQMARTKAMIAETLTKMLRKFIYILLGLDFKGLLYKFFLVKHIEFRGKITNFKFLFALYL</sequence>
<organism evidence="1 2">
    <name type="scientific">Campylobacter concisus UNSWCS</name>
    <dbReference type="NCBI Taxonomy" id="1242968"/>
    <lineage>
        <taxon>Bacteria</taxon>
        <taxon>Pseudomonadati</taxon>
        <taxon>Campylobacterota</taxon>
        <taxon>Epsilonproteobacteria</taxon>
        <taxon>Campylobacterales</taxon>
        <taxon>Campylobacteraceae</taxon>
        <taxon>Campylobacter</taxon>
    </lineage>
</organism>
<gene>
    <name evidence="1" type="ORF">UNSWCS_1098</name>
</gene>
<dbReference type="Proteomes" id="UP000016620">
    <property type="component" value="Unassembled WGS sequence"/>
</dbReference>
<protein>
    <submittedName>
        <fullName evidence="1">Uncharacterized protein</fullName>
    </submittedName>
</protein>
<reference evidence="1 2" key="1">
    <citation type="journal article" date="2013" name="BMC Genomics">
        <title>Comparative genomics of Campylobacter concisus isolates reveals genetic diversity and provides insights into disease association.</title>
        <authorList>
            <person name="Deshpande N.P."/>
            <person name="Kaakoush N.O."/>
            <person name="Wilkins M.R."/>
            <person name="Mitchell H.M."/>
        </authorList>
    </citation>
    <scope>NUCLEOTIDE SEQUENCE [LARGE SCALE GENOMIC DNA]</scope>
    <source>
        <strain evidence="1 2">UNSWCS</strain>
    </source>
</reference>
<dbReference type="AlphaFoldDB" id="U2GN57"/>
<evidence type="ECO:0000313" key="1">
    <source>
        <dbReference type="EMBL" id="ERJ27433.1"/>
    </source>
</evidence>
<proteinExistence type="predicted"/>
<name>U2GN57_9BACT</name>
<evidence type="ECO:0000313" key="2">
    <source>
        <dbReference type="Proteomes" id="UP000016620"/>
    </source>
</evidence>
<dbReference type="EMBL" id="ANNG01000037">
    <property type="protein sequence ID" value="ERJ27433.1"/>
    <property type="molecule type" value="Genomic_DNA"/>
</dbReference>